<dbReference type="AlphaFoldDB" id="A0A369IDC3"/>
<dbReference type="InterPro" id="IPR045865">
    <property type="entry name" value="ACT-like_dom_sf"/>
</dbReference>
<dbReference type="Proteomes" id="UP000253141">
    <property type="component" value="Unassembled WGS sequence"/>
</dbReference>
<evidence type="ECO:0000313" key="4">
    <source>
        <dbReference type="Proteomes" id="UP000253141"/>
    </source>
</evidence>
<dbReference type="Pfam" id="PF10000">
    <property type="entry name" value="ACT_3"/>
    <property type="match status" value="1"/>
</dbReference>
<dbReference type="PANTHER" id="PTHR39199:SF1">
    <property type="entry name" value="BLR5128 PROTEIN"/>
    <property type="match status" value="1"/>
</dbReference>
<dbReference type="Pfam" id="PF13840">
    <property type="entry name" value="ACT_7"/>
    <property type="match status" value="1"/>
</dbReference>
<evidence type="ECO:0000259" key="1">
    <source>
        <dbReference type="Pfam" id="PF10000"/>
    </source>
</evidence>
<dbReference type="InterPro" id="IPR018717">
    <property type="entry name" value="DUF2241"/>
</dbReference>
<feature type="domain" description="DUF2241" evidence="1">
    <location>
        <begin position="5"/>
        <end position="71"/>
    </location>
</feature>
<evidence type="ECO:0000313" key="3">
    <source>
        <dbReference type="EMBL" id="RDB07032.1"/>
    </source>
</evidence>
<dbReference type="Gene3D" id="3.30.2130.10">
    <property type="entry name" value="VC0802-like"/>
    <property type="match status" value="1"/>
</dbReference>
<dbReference type="EMBL" id="QPIW01000003">
    <property type="protein sequence ID" value="RDB07032.1"/>
    <property type="molecule type" value="Genomic_DNA"/>
</dbReference>
<gene>
    <name evidence="3" type="ORF">DVG78_06730</name>
</gene>
<dbReference type="OrthoDB" id="517867at2"/>
<organism evidence="3 4">
    <name type="scientific">Runella aurantiaca</name>
    <dbReference type="NCBI Taxonomy" id="2282308"/>
    <lineage>
        <taxon>Bacteria</taxon>
        <taxon>Pseudomonadati</taxon>
        <taxon>Bacteroidota</taxon>
        <taxon>Cytophagia</taxon>
        <taxon>Cytophagales</taxon>
        <taxon>Spirosomataceae</taxon>
        <taxon>Runella</taxon>
    </lineage>
</organism>
<keyword evidence="4" id="KW-1185">Reference proteome</keyword>
<accession>A0A369IDC3</accession>
<dbReference type="PANTHER" id="PTHR39199">
    <property type="entry name" value="BLR5128 PROTEIN"/>
    <property type="match status" value="1"/>
</dbReference>
<reference evidence="3 4" key="1">
    <citation type="submission" date="2018-07" db="EMBL/GenBank/DDBJ databases">
        <title>Genome analysis of Runella aurantiaca.</title>
        <authorList>
            <person name="Yang X."/>
        </authorList>
    </citation>
    <scope>NUCLEOTIDE SEQUENCE [LARGE SCALE GENOMIC DNA]</scope>
    <source>
        <strain evidence="3 4">YX9</strain>
    </source>
</reference>
<protein>
    <submittedName>
        <fullName evidence="3">ACT domain-containing protein</fullName>
    </submittedName>
</protein>
<dbReference type="SUPFAM" id="SSF55021">
    <property type="entry name" value="ACT-like"/>
    <property type="match status" value="2"/>
</dbReference>
<name>A0A369IDC3_9BACT</name>
<comment type="caution">
    <text evidence="3">The sequence shown here is derived from an EMBL/GenBank/DDBJ whole genome shotgun (WGS) entry which is preliminary data.</text>
</comment>
<proteinExistence type="predicted"/>
<evidence type="ECO:0000259" key="2">
    <source>
        <dbReference type="Pfam" id="PF13840"/>
    </source>
</evidence>
<feature type="domain" description="CASTOR ACT" evidence="2">
    <location>
        <begin position="74"/>
        <end position="129"/>
    </location>
</feature>
<dbReference type="InterPro" id="IPR027795">
    <property type="entry name" value="CASTOR_ACT_dom"/>
</dbReference>
<sequence>MAKNTGETDIPLLLKGMNPILNSGEYVFCTLEKDAQIHVDDVLFFFREAEGNTVVIRRDQADAAEYAYMTTFAWISLTIHSSLEATGLTAAFSSALAQHRISCNVVAAYYHDHIFVPVKDAEKAMGVLKAFSE</sequence>